<dbReference type="EMBL" id="ML975150">
    <property type="protein sequence ID" value="KAF1816566.1"/>
    <property type="molecule type" value="Genomic_DNA"/>
</dbReference>
<keyword evidence="1" id="KW-0812">Transmembrane</keyword>
<dbReference type="InterPro" id="IPR056121">
    <property type="entry name" value="DUF7704"/>
</dbReference>
<dbReference type="OrthoDB" id="5313995at2759"/>
<reference evidence="5" key="3">
    <citation type="submission" date="2025-04" db="UniProtKB">
        <authorList>
            <consortium name="RefSeq"/>
        </authorList>
    </citation>
    <scope>IDENTIFICATION</scope>
    <source>
        <strain evidence="5">CBS 781.70</strain>
    </source>
</reference>
<reference evidence="3 5" key="1">
    <citation type="submission" date="2020-01" db="EMBL/GenBank/DDBJ databases">
        <authorList>
            <consortium name="DOE Joint Genome Institute"/>
            <person name="Haridas S."/>
            <person name="Albert R."/>
            <person name="Binder M."/>
            <person name="Bloem J."/>
            <person name="Labutti K."/>
            <person name="Salamov A."/>
            <person name="Andreopoulos B."/>
            <person name="Baker S.E."/>
            <person name="Barry K."/>
            <person name="Bills G."/>
            <person name="Bluhm B.H."/>
            <person name="Cannon C."/>
            <person name="Castanera R."/>
            <person name="Culley D.E."/>
            <person name="Daum C."/>
            <person name="Ezra D."/>
            <person name="Gonzalez J.B."/>
            <person name="Henrissat B."/>
            <person name="Kuo A."/>
            <person name="Liang C."/>
            <person name="Lipzen A."/>
            <person name="Lutzoni F."/>
            <person name="Magnuson J."/>
            <person name="Mondo S."/>
            <person name="Nolan M."/>
            <person name="Ohm R."/>
            <person name="Pangilinan J."/>
            <person name="Park H.-J."/>
            <person name="Ramirez L."/>
            <person name="Alfaro M."/>
            <person name="Sun H."/>
            <person name="Tritt A."/>
            <person name="Yoshinaga Y."/>
            <person name="Zwiers L.-H."/>
            <person name="Turgeon B.G."/>
            <person name="Goodwin S.B."/>
            <person name="Spatafora J.W."/>
            <person name="Crous P.W."/>
            <person name="Grigoriev I.V."/>
        </authorList>
    </citation>
    <scope>NUCLEOTIDE SEQUENCE</scope>
    <source>
        <strain evidence="3 5">CBS 781.70</strain>
    </source>
</reference>
<evidence type="ECO:0000256" key="1">
    <source>
        <dbReference type="SAM" id="Phobius"/>
    </source>
</evidence>
<proteinExistence type="predicted"/>
<keyword evidence="4" id="KW-1185">Reference proteome</keyword>
<keyword evidence="1" id="KW-1133">Transmembrane helix</keyword>
<accession>A0A6G1GF70</accession>
<keyword evidence="1" id="KW-0472">Membrane</keyword>
<dbReference type="RefSeq" id="XP_033538197.1">
    <property type="nucleotide sequence ID" value="XM_033675935.1"/>
</dbReference>
<evidence type="ECO:0000313" key="3">
    <source>
        <dbReference type="EMBL" id="KAF1816566.1"/>
    </source>
</evidence>
<dbReference type="PANTHER" id="PTHR37019">
    <property type="entry name" value="CHROMOSOME 1, WHOLE GENOME SHOTGUN SEQUENCE"/>
    <property type="match status" value="1"/>
</dbReference>
<reference evidence="5" key="2">
    <citation type="submission" date="2020-04" db="EMBL/GenBank/DDBJ databases">
        <authorList>
            <consortium name="NCBI Genome Project"/>
        </authorList>
    </citation>
    <scope>NUCLEOTIDE SEQUENCE</scope>
    <source>
        <strain evidence="5">CBS 781.70</strain>
    </source>
</reference>
<evidence type="ECO:0000259" key="2">
    <source>
        <dbReference type="Pfam" id="PF24803"/>
    </source>
</evidence>
<dbReference type="Proteomes" id="UP000504638">
    <property type="component" value="Unplaced"/>
</dbReference>
<dbReference type="AlphaFoldDB" id="A0A6G1GF70"/>
<evidence type="ECO:0000313" key="5">
    <source>
        <dbReference type="RefSeq" id="XP_033538197.1"/>
    </source>
</evidence>
<organism evidence="3">
    <name type="scientific">Eremomyces bilateralis CBS 781.70</name>
    <dbReference type="NCBI Taxonomy" id="1392243"/>
    <lineage>
        <taxon>Eukaryota</taxon>
        <taxon>Fungi</taxon>
        <taxon>Dikarya</taxon>
        <taxon>Ascomycota</taxon>
        <taxon>Pezizomycotina</taxon>
        <taxon>Dothideomycetes</taxon>
        <taxon>Dothideomycetes incertae sedis</taxon>
        <taxon>Eremomycetales</taxon>
        <taxon>Eremomycetaceae</taxon>
        <taxon>Eremomyces</taxon>
    </lineage>
</organism>
<name>A0A6G1GF70_9PEZI</name>
<dbReference type="PANTHER" id="PTHR37019:SF1">
    <property type="entry name" value="EXPERA DOMAIN-CONTAINING PROTEIN"/>
    <property type="match status" value="1"/>
</dbReference>
<dbReference type="Pfam" id="PF24803">
    <property type="entry name" value="DUF7704"/>
    <property type="match status" value="1"/>
</dbReference>
<protein>
    <recommendedName>
        <fullName evidence="2">DUF7704 domain-containing protein</fullName>
    </recommendedName>
</protein>
<evidence type="ECO:0000313" key="4">
    <source>
        <dbReference type="Proteomes" id="UP000504638"/>
    </source>
</evidence>
<feature type="domain" description="DUF7704" evidence="2">
    <location>
        <begin position="2"/>
        <end position="135"/>
    </location>
</feature>
<dbReference type="GeneID" id="54416505"/>
<feature type="transmembrane region" description="Helical" evidence="1">
    <location>
        <begin position="115"/>
        <end position="136"/>
    </location>
</feature>
<sequence>MPLPYRIAFNWIEPFVATSGALQAYFAPHSLQQIETPSIPYHPRLQPLFTQRTGLWLLLAFNDAVTLRATRDVRIWRLVLAAGLFSDIFYTLSILEERGAARFWNPAAWDVNDWTCLALTIPAMVVKLACVAGVGLKTSKPSMKDS</sequence>
<feature type="transmembrane region" description="Helical" evidence="1">
    <location>
        <begin position="75"/>
        <end position="95"/>
    </location>
</feature>
<gene>
    <name evidence="3 5" type="ORF">P152DRAFT_388585</name>
</gene>